<accession>A0A9W8IAS3</accession>
<evidence type="ECO:0000256" key="4">
    <source>
        <dbReference type="ARBA" id="ARBA00035393"/>
    </source>
</evidence>
<dbReference type="Pfam" id="PF10343">
    <property type="entry name" value="Q_salvage"/>
    <property type="match status" value="1"/>
</dbReference>
<sequence>MPVAASLPLSKTAPERVLDSAQFISQHSKDVFVPDAGISKAAQEIIRRMKQAGYSTKEWKRHTLTPSVADSAAIEWIFVVDALNFSFWSSQKDACSQYTVTLDSKPYRGYWSLCAAINRAQREGKDITRAAFYAYASREELEHVFRTDDPGRQEEMPLLDQRIEVLHQVGQVLLTKYGGKFINVVKQSQKSAARLVEMVVRDFPCFRDTHEFLGRKIELYKRAQILVADVWACFEGQGDGQFDDIDCITMFADYRVPQALCHFGALEYSPQLMEYLRQSEQAVRQGRGDGAQPPEPGLLPSGHPWEVEIRGNSIWAVERIRQEIAASGANVNAILIDFYMWDYAKAHPESMHSIPIHLTRCIYY</sequence>
<evidence type="ECO:0000313" key="7">
    <source>
        <dbReference type="EMBL" id="KAJ2852182.1"/>
    </source>
</evidence>
<evidence type="ECO:0000256" key="5">
    <source>
        <dbReference type="ARBA" id="ARBA00048204"/>
    </source>
</evidence>
<dbReference type="GO" id="GO:0016787">
    <property type="term" value="F:hydrolase activity"/>
    <property type="evidence" value="ECO:0007669"/>
    <property type="project" value="UniProtKB-KW"/>
</dbReference>
<dbReference type="EC" id="3.2.2.-" evidence="6"/>
<dbReference type="PANTHER" id="PTHR21314">
    <property type="entry name" value="QUEUOSINE 5'-PHOSPHATE N-GLYCOSYLASE_HYDROLASE-RELATED"/>
    <property type="match status" value="1"/>
</dbReference>
<dbReference type="Proteomes" id="UP001139887">
    <property type="component" value="Unassembled WGS sequence"/>
</dbReference>
<dbReference type="GO" id="GO:0006400">
    <property type="term" value="P:tRNA modification"/>
    <property type="evidence" value="ECO:0007669"/>
    <property type="project" value="TreeGrafter"/>
</dbReference>
<evidence type="ECO:0000256" key="6">
    <source>
        <dbReference type="RuleBase" id="RU365002"/>
    </source>
</evidence>
<evidence type="ECO:0000256" key="2">
    <source>
        <dbReference type="ARBA" id="ARBA00035119"/>
    </source>
</evidence>
<evidence type="ECO:0000313" key="8">
    <source>
        <dbReference type="Proteomes" id="UP001139887"/>
    </source>
</evidence>
<dbReference type="PANTHER" id="PTHR21314:SF0">
    <property type="entry name" value="QUEUOSINE 5'-PHOSPHATE N-GLYCOSYLASE_HYDROLASE"/>
    <property type="match status" value="1"/>
</dbReference>
<name>A0A9W8IAS3_9FUNG</name>
<comment type="catalytic activity">
    <reaction evidence="5 6">
        <text>queuosine 5'-phosphate + H2O = queuine + D-ribose 5-phosphate</text>
        <dbReference type="Rhea" id="RHEA:75387"/>
        <dbReference type="ChEBI" id="CHEBI:15377"/>
        <dbReference type="ChEBI" id="CHEBI:17433"/>
        <dbReference type="ChEBI" id="CHEBI:78346"/>
        <dbReference type="ChEBI" id="CHEBI:194371"/>
    </reaction>
    <physiologicalReaction direction="left-to-right" evidence="5 6">
        <dbReference type="Rhea" id="RHEA:75388"/>
    </physiologicalReaction>
</comment>
<dbReference type="InterPro" id="IPR019438">
    <property type="entry name" value="Q_salvage"/>
</dbReference>
<gene>
    <name evidence="7" type="ORF">IWW36_000562</name>
</gene>
<keyword evidence="1 6" id="KW-0378">Hydrolase</keyword>
<evidence type="ECO:0000256" key="3">
    <source>
        <dbReference type="ARBA" id="ARBA00035306"/>
    </source>
</evidence>
<organism evidence="7 8">
    <name type="scientific">Coemansia brasiliensis</name>
    <dbReference type="NCBI Taxonomy" id="2650707"/>
    <lineage>
        <taxon>Eukaryota</taxon>
        <taxon>Fungi</taxon>
        <taxon>Fungi incertae sedis</taxon>
        <taxon>Zoopagomycota</taxon>
        <taxon>Kickxellomycotina</taxon>
        <taxon>Kickxellomycetes</taxon>
        <taxon>Kickxellales</taxon>
        <taxon>Kickxellaceae</taxon>
        <taxon>Coemansia</taxon>
    </lineage>
</organism>
<comment type="similarity">
    <text evidence="2 6">Belongs to the QNG1 protein family.</text>
</comment>
<keyword evidence="8" id="KW-1185">Reference proteome</keyword>
<comment type="function">
    <text evidence="6">Catalyzes the hydrolysis of queuosine 5'-phosphate, releasing the nucleobase queuine (q). Is required for salvage of queuine from exogenous queuosine (Q) that is imported and then converted to queuosine 5'-phosphate intracellularly.</text>
</comment>
<proteinExistence type="inferred from homology"/>
<protein>
    <recommendedName>
        <fullName evidence="3 6">Queuosine 5'-phosphate N-glycosylase/hydrolase</fullName>
        <ecNumber evidence="6">3.2.2.-</ecNumber>
    </recommendedName>
    <alternativeName>
        <fullName evidence="4 6">Queuosine-nucleotide N-glycosylase/hydrolase</fullName>
    </alternativeName>
</protein>
<evidence type="ECO:0000256" key="1">
    <source>
        <dbReference type="ARBA" id="ARBA00022801"/>
    </source>
</evidence>
<dbReference type="EMBL" id="JANBUW010000005">
    <property type="protein sequence ID" value="KAJ2852182.1"/>
    <property type="molecule type" value="Genomic_DNA"/>
</dbReference>
<dbReference type="AlphaFoldDB" id="A0A9W8IAS3"/>
<reference evidence="7" key="1">
    <citation type="submission" date="2022-07" db="EMBL/GenBank/DDBJ databases">
        <title>Phylogenomic reconstructions and comparative analyses of Kickxellomycotina fungi.</title>
        <authorList>
            <person name="Reynolds N.K."/>
            <person name="Stajich J.E."/>
            <person name="Barry K."/>
            <person name="Grigoriev I.V."/>
            <person name="Crous P."/>
            <person name="Smith M.E."/>
        </authorList>
    </citation>
    <scope>NUCLEOTIDE SEQUENCE</scope>
    <source>
        <strain evidence="7">NRRL 1566</strain>
    </source>
</reference>
<comment type="caution">
    <text evidence="7">The sequence shown here is derived from an EMBL/GenBank/DDBJ whole genome shotgun (WGS) entry which is preliminary data.</text>
</comment>
<dbReference type="OrthoDB" id="416777at2759"/>